<evidence type="ECO:0000313" key="3">
    <source>
        <dbReference type="Proteomes" id="UP000293296"/>
    </source>
</evidence>
<gene>
    <name evidence="2" type="ORF">C3Y92_06265</name>
</gene>
<dbReference type="AlphaFoldDB" id="A0A4P6HK55"/>
<dbReference type="OrthoDB" id="5452917at2"/>
<organism evidence="2 3">
    <name type="scientific">Solidesulfovibrio carbinolicus</name>
    <dbReference type="NCBI Taxonomy" id="296842"/>
    <lineage>
        <taxon>Bacteria</taxon>
        <taxon>Pseudomonadati</taxon>
        <taxon>Thermodesulfobacteriota</taxon>
        <taxon>Desulfovibrionia</taxon>
        <taxon>Desulfovibrionales</taxon>
        <taxon>Desulfovibrionaceae</taxon>
        <taxon>Solidesulfovibrio</taxon>
    </lineage>
</organism>
<keyword evidence="3" id="KW-1185">Reference proteome</keyword>
<evidence type="ECO:0000313" key="2">
    <source>
        <dbReference type="EMBL" id="QAZ66864.1"/>
    </source>
</evidence>
<dbReference type="Proteomes" id="UP000293296">
    <property type="component" value="Chromosome"/>
</dbReference>
<evidence type="ECO:0000256" key="1">
    <source>
        <dbReference type="SAM" id="SignalP"/>
    </source>
</evidence>
<sequence>MVEPAMRFFLRLAAPLLGALLCACLTACYNPPESPVRYVNKPYLFSFIPPKGWTVTEDKTEACQVSVEARHGDCQFYVCVSERPTEFLPTTSDFANCELVKAYVADTLKGFNVSCRPTTVQGRRSYDAIYLRRVDNGNGGIKLQLVRQTFLSRGKMLYTLTSYVFGRDEAELRALAPPCDNDITRAEATFFLHQPGSFER</sequence>
<name>A0A4P6HK55_9BACT</name>
<dbReference type="KEGG" id="dcb:C3Y92_06265"/>
<feature type="signal peptide" evidence="1">
    <location>
        <begin position="1"/>
        <end position="27"/>
    </location>
</feature>
<proteinExistence type="predicted"/>
<feature type="chain" id="PRO_5020179447" description="Lipoprotein" evidence="1">
    <location>
        <begin position="28"/>
        <end position="200"/>
    </location>
</feature>
<accession>A0A4P6HK55</accession>
<protein>
    <recommendedName>
        <fullName evidence="4">Lipoprotein</fullName>
    </recommendedName>
</protein>
<dbReference type="PROSITE" id="PS51257">
    <property type="entry name" value="PROKAR_LIPOPROTEIN"/>
    <property type="match status" value="1"/>
</dbReference>
<keyword evidence="1" id="KW-0732">Signal</keyword>
<evidence type="ECO:0008006" key="4">
    <source>
        <dbReference type="Google" id="ProtNLM"/>
    </source>
</evidence>
<reference evidence="2 3" key="1">
    <citation type="submission" date="2018-02" db="EMBL/GenBank/DDBJ databases">
        <title>Genome sequence of Desulfovibrio carbinolicus DSM 3852.</title>
        <authorList>
            <person name="Wilbanks E."/>
            <person name="Skennerton C.T."/>
            <person name="Orphan V.J."/>
        </authorList>
    </citation>
    <scope>NUCLEOTIDE SEQUENCE [LARGE SCALE GENOMIC DNA]</scope>
    <source>
        <strain evidence="2 3">DSM 3852</strain>
    </source>
</reference>
<dbReference type="EMBL" id="CP026538">
    <property type="protein sequence ID" value="QAZ66864.1"/>
    <property type="molecule type" value="Genomic_DNA"/>
</dbReference>